<name>A0AAN6ZZS6_9PEZI</name>
<evidence type="ECO:0000313" key="8">
    <source>
        <dbReference type="Proteomes" id="UP001302745"/>
    </source>
</evidence>
<dbReference type="Proteomes" id="UP001302745">
    <property type="component" value="Unassembled WGS sequence"/>
</dbReference>
<comment type="caution">
    <text evidence="7">The sequence shown here is derived from an EMBL/GenBank/DDBJ whole genome shotgun (WGS) entry which is preliminary data.</text>
</comment>
<feature type="compositionally biased region" description="Polar residues" evidence="6">
    <location>
        <begin position="326"/>
        <end position="335"/>
    </location>
</feature>
<feature type="region of interest" description="Disordered" evidence="6">
    <location>
        <begin position="608"/>
        <end position="628"/>
    </location>
</feature>
<feature type="region of interest" description="Disordered" evidence="6">
    <location>
        <begin position="186"/>
        <end position="211"/>
    </location>
</feature>
<feature type="compositionally biased region" description="Basic and acidic residues" evidence="6">
    <location>
        <begin position="674"/>
        <end position="687"/>
    </location>
</feature>
<feature type="compositionally biased region" description="Acidic residues" evidence="6">
    <location>
        <begin position="661"/>
        <end position="673"/>
    </location>
</feature>
<dbReference type="Pfam" id="PF12634">
    <property type="entry name" value="Inp1"/>
    <property type="match status" value="1"/>
</dbReference>
<comment type="subcellular location">
    <subcellularLocation>
        <location evidence="2">Peroxisome membrane</location>
        <topology evidence="2">Peripheral membrane protein</topology>
    </subcellularLocation>
</comment>
<dbReference type="GO" id="GO:0005780">
    <property type="term" value="C:extrinsic component of intraperoxisomal membrane"/>
    <property type="evidence" value="ECO:0007669"/>
    <property type="project" value="InterPro"/>
</dbReference>
<feature type="compositionally biased region" description="Low complexity" evidence="6">
    <location>
        <begin position="489"/>
        <end position="516"/>
    </location>
</feature>
<protein>
    <recommendedName>
        <fullName evidence="4">Inheritance of peroxisomes protein 1</fullName>
    </recommendedName>
</protein>
<reference evidence="7" key="2">
    <citation type="submission" date="2023-05" db="EMBL/GenBank/DDBJ databases">
        <authorList>
            <consortium name="Lawrence Berkeley National Laboratory"/>
            <person name="Steindorff A."/>
            <person name="Hensen N."/>
            <person name="Bonometti L."/>
            <person name="Westerberg I."/>
            <person name="Brannstrom I.O."/>
            <person name="Guillou S."/>
            <person name="Cros-Aarteil S."/>
            <person name="Calhoun S."/>
            <person name="Haridas S."/>
            <person name="Kuo A."/>
            <person name="Mondo S."/>
            <person name="Pangilinan J."/>
            <person name="Riley R."/>
            <person name="Labutti K."/>
            <person name="Andreopoulos B."/>
            <person name="Lipzen A."/>
            <person name="Chen C."/>
            <person name="Yanf M."/>
            <person name="Daum C."/>
            <person name="Ng V."/>
            <person name="Clum A."/>
            <person name="Ohm R."/>
            <person name="Martin F."/>
            <person name="Silar P."/>
            <person name="Natvig D."/>
            <person name="Lalanne C."/>
            <person name="Gautier V."/>
            <person name="Ament-Velasquez S.L."/>
            <person name="Kruys A."/>
            <person name="Hutchinson M.I."/>
            <person name="Powell A.J."/>
            <person name="Barry K."/>
            <person name="Miller A.N."/>
            <person name="Grigoriev I.V."/>
            <person name="Debuchy R."/>
            <person name="Gladieux P."/>
            <person name="Thoren M.H."/>
            <person name="Johannesson H."/>
        </authorList>
    </citation>
    <scope>NUCLEOTIDE SEQUENCE</scope>
    <source>
        <strain evidence="7">CBS 538.74</strain>
    </source>
</reference>
<evidence type="ECO:0000256" key="6">
    <source>
        <dbReference type="SAM" id="MobiDB-lite"/>
    </source>
</evidence>
<gene>
    <name evidence="7" type="ORF">C8A00DRAFT_12242</name>
</gene>
<feature type="compositionally biased region" description="Low complexity" evidence="6">
    <location>
        <begin position="470"/>
        <end position="481"/>
    </location>
</feature>
<evidence type="ECO:0000256" key="2">
    <source>
        <dbReference type="ARBA" id="ARBA00004421"/>
    </source>
</evidence>
<keyword evidence="8" id="KW-1185">Reference proteome</keyword>
<evidence type="ECO:0000256" key="1">
    <source>
        <dbReference type="ARBA" id="ARBA00003594"/>
    </source>
</evidence>
<sequence length="735" mass="79365">MESSRPRSSGFVAPRRVFTAPVAPSAPPVAASPQSTGGLVDTLYDHPNVKIVSFTAGARSLSIGPWAAAGQDIEPGSLSWSSQLERTIAVGPFRIYRAPGSVAFLSCGSALQPILPKSQAWCVDEESSKFVLQVRRPQYWRIEVPVEQQEDVRLAQQLRDVFDTILQFEKTECPFNRSFTVELPERPQTPVKKRPWTPARRSSESLPLTPVTPVTPVEIARLHKGTPRGSFCMGDLRTAGDARRAWNEHIGGLEPPTEEPVSTESGRLGTGRRNNDATARPNRVRADRPRSISAAPPHIVPLIVAPPLKFRETGRPNVPAEPPRFSSPTDSSESFHNPKWLSAPLPPSPPLSTPGSPRSSSHQLQTQHMLETADTQDTPPSHTITFNPSQTWSVATADSLFESECSAATAASSVHDPDCTSPCSPPQPAGTTEPPAPTPTKEALETPCKPPSSTPTKEAPETPSKPPSSTPTRTTSPSSSTRSRRPAIRRATTSSSISSSRRPLSPLPSAANLLTPRRASPAATPNNNNNNNAGTTSKAALVAAVRRLPMTMIHKTCEILMSPPSHLMSLMLKVAARIAAGEWRGLVFGMGEAGERVSVTWDWSDDDDNAAAAAAPPSRGSGAGGWNTGTNVFGNRGVEDFWLRGRHAGRERLKMAGAFPESDDDEEDDDEVGPLDHHRPLRNRDQSSRSSPVARKEEERRRDGGGERGKQKYHHHDDGSGGAPVAEEETEWGVD</sequence>
<reference evidence="7" key="1">
    <citation type="journal article" date="2023" name="Mol. Phylogenet. Evol.">
        <title>Genome-scale phylogeny and comparative genomics of the fungal order Sordariales.</title>
        <authorList>
            <person name="Hensen N."/>
            <person name="Bonometti L."/>
            <person name="Westerberg I."/>
            <person name="Brannstrom I.O."/>
            <person name="Guillou S."/>
            <person name="Cros-Aarteil S."/>
            <person name="Calhoun S."/>
            <person name="Haridas S."/>
            <person name="Kuo A."/>
            <person name="Mondo S."/>
            <person name="Pangilinan J."/>
            <person name="Riley R."/>
            <person name="LaButti K."/>
            <person name="Andreopoulos B."/>
            <person name="Lipzen A."/>
            <person name="Chen C."/>
            <person name="Yan M."/>
            <person name="Daum C."/>
            <person name="Ng V."/>
            <person name="Clum A."/>
            <person name="Steindorff A."/>
            <person name="Ohm R.A."/>
            <person name="Martin F."/>
            <person name="Silar P."/>
            <person name="Natvig D.O."/>
            <person name="Lalanne C."/>
            <person name="Gautier V."/>
            <person name="Ament-Velasquez S.L."/>
            <person name="Kruys A."/>
            <person name="Hutchinson M.I."/>
            <person name="Powell A.J."/>
            <person name="Barry K."/>
            <person name="Miller A.N."/>
            <person name="Grigoriev I.V."/>
            <person name="Debuchy R."/>
            <person name="Gladieux P."/>
            <person name="Hiltunen Thoren M."/>
            <person name="Johannesson H."/>
        </authorList>
    </citation>
    <scope>NUCLEOTIDE SEQUENCE</scope>
    <source>
        <strain evidence="7">CBS 538.74</strain>
    </source>
</reference>
<feature type="compositionally biased region" description="Polar residues" evidence="6">
    <location>
        <begin position="362"/>
        <end position="387"/>
    </location>
</feature>
<feature type="region of interest" description="Disordered" evidence="6">
    <location>
        <begin position="313"/>
        <end position="387"/>
    </location>
</feature>
<evidence type="ECO:0000256" key="3">
    <source>
        <dbReference type="ARBA" id="ARBA00010707"/>
    </source>
</evidence>
<feature type="region of interest" description="Disordered" evidence="6">
    <location>
        <begin position="412"/>
        <end position="537"/>
    </location>
</feature>
<dbReference type="AlphaFoldDB" id="A0AAN6ZZS6"/>
<feature type="region of interest" description="Disordered" evidence="6">
    <location>
        <begin position="249"/>
        <end position="293"/>
    </location>
</feature>
<feature type="region of interest" description="Disordered" evidence="6">
    <location>
        <begin position="656"/>
        <end position="735"/>
    </location>
</feature>
<feature type="compositionally biased region" description="Low complexity" evidence="6">
    <location>
        <begin position="610"/>
        <end position="620"/>
    </location>
</feature>
<feature type="compositionally biased region" description="Pro residues" evidence="6">
    <location>
        <begin position="423"/>
        <end position="438"/>
    </location>
</feature>
<proteinExistence type="inferred from homology"/>
<comment type="similarity">
    <text evidence="3">Belongs to the INP1 family.</text>
</comment>
<feature type="compositionally biased region" description="Acidic residues" evidence="6">
    <location>
        <begin position="726"/>
        <end position="735"/>
    </location>
</feature>
<dbReference type="GO" id="GO:0045033">
    <property type="term" value="P:peroxisome inheritance"/>
    <property type="evidence" value="ECO:0007669"/>
    <property type="project" value="InterPro"/>
</dbReference>
<organism evidence="7 8">
    <name type="scientific">Chaetomidium leptoderma</name>
    <dbReference type="NCBI Taxonomy" id="669021"/>
    <lineage>
        <taxon>Eukaryota</taxon>
        <taxon>Fungi</taxon>
        <taxon>Dikarya</taxon>
        <taxon>Ascomycota</taxon>
        <taxon>Pezizomycotina</taxon>
        <taxon>Sordariomycetes</taxon>
        <taxon>Sordariomycetidae</taxon>
        <taxon>Sordariales</taxon>
        <taxon>Chaetomiaceae</taxon>
        <taxon>Chaetomidium</taxon>
    </lineage>
</organism>
<evidence type="ECO:0000256" key="4">
    <source>
        <dbReference type="ARBA" id="ARBA00021397"/>
    </source>
</evidence>
<dbReference type="InterPro" id="IPR024758">
    <property type="entry name" value="Inp1"/>
</dbReference>
<evidence type="ECO:0000256" key="5">
    <source>
        <dbReference type="ARBA" id="ARBA00023136"/>
    </source>
</evidence>
<feature type="compositionally biased region" description="Basic and acidic residues" evidence="6">
    <location>
        <begin position="694"/>
        <end position="719"/>
    </location>
</feature>
<dbReference type="EMBL" id="MU856860">
    <property type="protein sequence ID" value="KAK4156832.1"/>
    <property type="molecule type" value="Genomic_DNA"/>
</dbReference>
<accession>A0AAN6ZZS6</accession>
<keyword evidence="5" id="KW-0472">Membrane</keyword>
<comment type="function">
    <text evidence="1">Required for peroxisome inheritance.</text>
</comment>
<evidence type="ECO:0000313" key="7">
    <source>
        <dbReference type="EMBL" id="KAK4156832.1"/>
    </source>
</evidence>